<evidence type="ECO:0000313" key="4">
    <source>
        <dbReference type="Proteomes" id="UP000772434"/>
    </source>
</evidence>
<sequence length="247" mass="27438">MQPKVVCLCLLAMLLFTSTGCALPVNTRQKPDKSAAQRKLKPHANGKLPTTPALPPSTKLRKPRSPYKASFLNSEGRLRPDTKKAEKKQYRPAARSARERVDRALKAIDGINRNAALHNLLSVGVDWERSYVPVGITKEEPVIYVAIEGERCDPYCFAFTARPTTGGHAYGELLYPMHSSDEFEFGILAFNGGRNFVRADPTVKEEIDTFLNSVRDYKDKVNTAKANPLLVWPILMMASTQAPSLAH</sequence>
<evidence type="ECO:0000256" key="2">
    <source>
        <dbReference type="SAM" id="SignalP"/>
    </source>
</evidence>
<evidence type="ECO:0000256" key="1">
    <source>
        <dbReference type="SAM" id="MobiDB-lite"/>
    </source>
</evidence>
<comment type="caution">
    <text evidence="3">The sequence shown here is derived from an EMBL/GenBank/DDBJ whole genome shotgun (WGS) entry which is preliminary data.</text>
</comment>
<dbReference type="AlphaFoldDB" id="A0A9P5U4J3"/>
<dbReference type="PROSITE" id="PS51257">
    <property type="entry name" value="PROKAR_LIPOPROTEIN"/>
    <property type="match status" value="1"/>
</dbReference>
<evidence type="ECO:0000313" key="3">
    <source>
        <dbReference type="EMBL" id="KAF9064803.1"/>
    </source>
</evidence>
<organism evidence="3 4">
    <name type="scientific">Rhodocollybia butyracea</name>
    <dbReference type="NCBI Taxonomy" id="206335"/>
    <lineage>
        <taxon>Eukaryota</taxon>
        <taxon>Fungi</taxon>
        <taxon>Dikarya</taxon>
        <taxon>Basidiomycota</taxon>
        <taxon>Agaricomycotina</taxon>
        <taxon>Agaricomycetes</taxon>
        <taxon>Agaricomycetidae</taxon>
        <taxon>Agaricales</taxon>
        <taxon>Marasmiineae</taxon>
        <taxon>Omphalotaceae</taxon>
        <taxon>Rhodocollybia</taxon>
    </lineage>
</organism>
<dbReference type="EMBL" id="JADNRY010000115">
    <property type="protein sequence ID" value="KAF9064803.1"/>
    <property type="molecule type" value="Genomic_DNA"/>
</dbReference>
<proteinExistence type="predicted"/>
<gene>
    <name evidence="3" type="ORF">BDP27DRAFT_1366923</name>
</gene>
<keyword evidence="4" id="KW-1185">Reference proteome</keyword>
<evidence type="ECO:0008006" key="5">
    <source>
        <dbReference type="Google" id="ProtNLM"/>
    </source>
</evidence>
<dbReference type="Proteomes" id="UP000772434">
    <property type="component" value="Unassembled WGS sequence"/>
</dbReference>
<protein>
    <recommendedName>
        <fullName evidence="5">Lipoprotein</fullName>
    </recommendedName>
</protein>
<feature type="chain" id="PRO_5040314298" description="Lipoprotein" evidence="2">
    <location>
        <begin position="23"/>
        <end position="247"/>
    </location>
</feature>
<accession>A0A9P5U4J3</accession>
<keyword evidence="2" id="KW-0732">Signal</keyword>
<name>A0A9P5U4J3_9AGAR</name>
<reference evidence="3" key="1">
    <citation type="submission" date="2020-11" db="EMBL/GenBank/DDBJ databases">
        <authorList>
            <consortium name="DOE Joint Genome Institute"/>
            <person name="Ahrendt S."/>
            <person name="Riley R."/>
            <person name="Andreopoulos W."/>
            <person name="Labutti K."/>
            <person name="Pangilinan J."/>
            <person name="Ruiz-Duenas F.J."/>
            <person name="Barrasa J.M."/>
            <person name="Sanchez-Garcia M."/>
            <person name="Camarero S."/>
            <person name="Miyauchi S."/>
            <person name="Serrano A."/>
            <person name="Linde D."/>
            <person name="Babiker R."/>
            <person name="Drula E."/>
            <person name="Ayuso-Fernandez I."/>
            <person name="Pacheco R."/>
            <person name="Padilla G."/>
            <person name="Ferreira P."/>
            <person name="Barriuso J."/>
            <person name="Kellner H."/>
            <person name="Castanera R."/>
            <person name="Alfaro M."/>
            <person name="Ramirez L."/>
            <person name="Pisabarro A.G."/>
            <person name="Kuo A."/>
            <person name="Tritt A."/>
            <person name="Lipzen A."/>
            <person name="He G."/>
            <person name="Yan M."/>
            <person name="Ng V."/>
            <person name="Cullen D."/>
            <person name="Martin F."/>
            <person name="Rosso M.-N."/>
            <person name="Henrissat B."/>
            <person name="Hibbett D."/>
            <person name="Martinez A.T."/>
            <person name="Grigoriev I.V."/>
        </authorList>
    </citation>
    <scope>NUCLEOTIDE SEQUENCE</scope>
    <source>
        <strain evidence="3">AH 40177</strain>
    </source>
</reference>
<feature type="compositionally biased region" description="Basic and acidic residues" evidence="1">
    <location>
        <begin position="76"/>
        <end position="89"/>
    </location>
</feature>
<feature type="signal peptide" evidence="2">
    <location>
        <begin position="1"/>
        <end position="22"/>
    </location>
</feature>
<feature type="region of interest" description="Disordered" evidence="1">
    <location>
        <begin position="25"/>
        <end position="96"/>
    </location>
</feature>